<dbReference type="NCBIfam" id="TIGR00154">
    <property type="entry name" value="ispE"/>
    <property type="match status" value="1"/>
</dbReference>
<dbReference type="InterPro" id="IPR004424">
    <property type="entry name" value="IspE"/>
</dbReference>
<accession>A0A5B3G8S1</accession>
<comment type="function">
    <text evidence="9">Catalyzes the phosphorylation of the position 2 hydroxy group of 4-diphosphocytidyl-2C-methyl-D-erythritol.</text>
</comment>
<organism evidence="12 13">
    <name type="scientific">Alistipes shahii</name>
    <dbReference type="NCBI Taxonomy" id="328814"/>
    <lineage>
        <taxon>Bacteria</taxon>
        <taxon>Pseudomonadati</taxon>
        <taxon>Bacteroidota</taxon>
        <taxon>Bacteroidia</taxon>
        <taxon>Bacteroidales</taxon>
        <taxon>Rikenellaceae</taxon>
        <taxon>Alistipes</taxon>
    </lineage>
</organism>
<keyword evidence="4 9" id="KW-0808">Transferase</keyword>
<dbReference type="Pfam" id="PF00288">
    <property type="entry name" value="GHMP_kinases_N"/>
    <property type="match status" value="1"/>
</dbReference>
<sequence length="270" mass="28897">MILKANCKINLGLDILRRRADGFHDLETVMFPVAGLYDEVEVVRTAAPGAEFRAEGLAVDCAPEENICLKAFRLMQRHYGVDGVAIRLGKRVPFGAGLGGGSSDGTAVLLAVNELFALGLSDAELIARAAELGSDTAFFVRNTPQLCKGRGEVMEPFVLNLKGMTLVIVKPGEGVSTREAYAGVRPRIPEVPLAERLGRPVAEWQGLVTNDFEEHIFAAHPAIRAAKERLLAEGAVYASMSGSGSAVFGLFAGHEKSERLCSLSPFVFGL</sequence>
<evidence type="ECO:0000256" key="6">
    <source>
        <dbReference type="ARBA" id="ARBA00022777"/>
    </source>
</evidence>
<dbReference type="PANTHER" id="PTHR43527:SF2">
    <property type="entry name" value="4-DIPHOSPHOCYTIDYL-2-C-METHYL-D-ERYTHRITOL KINASE, CHLOROPLASTIC"/>
    <property type="match status" value="1"/>
</dbReference>
<keyword evidence="6 9" id="KW-0418">Kinase</keyword>
<comment type="similarity">
    <text evidence="1 9">Belongs to the GHMP kinase family. IspE subfamily.</text>
</comment>
<dbReference type="PIRSF" id="PIRSF010376">
    <property type="entry name" value="IspE"/>
    <property type="match status" value="1"/>
</dbReference>
<evidence type="ECO:0000256" key="5">
    <source>
        <dbReference type="ARBA" id="ARBA00022741"/>
    </source>
</evidence>
<dbReference type="InterPro" id="IPR020568">
    <property type="entry name" value="Ribosomal_Su5_D2-typ_SF"/>
</dbReference>
<dbReference type="SUPFAM" id="SSF55060">
    <property type="entry name" value="GHMP Kinase, C-terminal domain"/>
    <property type="match status" value="1"/>
</dbReference>
<evidence type="ECO:0000256" key="1">
    <source>
        <dbReference type="ARBA" id="ARBA00009684"/>
    </source>
</evidence>
<dbReference type="GO" id="GO:0005524">
    <property type="term" value="F:ATP binding"/>
    <property type="evidence" value="ECO:0007669"/>
    <property type="project" value="UniProtKB-UniRule"/>
</dbReference>
<dbReference type="EC" id="2.7.1.148" evidence="2 9"/>
<feature type="active site" evidence="9">
    <location>
        <position position="8"/>
    </location>
</feature>
<evidence type="ECO:0000256" key="4">
    <source>
        <dbReference type="ARBA" id="ARBA00022679"/>
    </source>
</evidence>
<comment type="caution">
    <text evidence="12">The sequence shown here is derived from an EMBL/GenBank/DDBJ whole genome shotgun (WGS) entry which is preliminary data.</text>
</comment>
<dbReference type="Proteomes" id="UP000323567">
    <property type="component" value="Unassembled WGS sequence"/>
</dbReference>
<evidence type="ECO:0000259" key="11">
    <source>
        <dbReference type="Pfam" id="PF08544"/>
    </source>
</evidence>
<name>A0A5B3G8S1_9BACT</name>
<dbReference type="Gene3D" id="3.30.230.10">
    <property type="match status" value="1"/>
</dbReference>
<dbReference type="HAMAP" id="MF_00061">
    <property type="entry name" value="IspE"/>
    <property type="match status" value="1"/>
</dbReference>
<feature type="active site" evidence="9">
    <location>
        <position position="135"/>
    </location>
</feature>
<dbReference type="Gene3D" id="3.30.70.890">
    <property type="entry name" value="GHMP kinase, C-terminal domain"/>
    <property type="match status" value="1"/>
</dbReference>
<evidence type="ECO:0000256" key="7">
    <source>
        <dbReference type="ARBA" id="ARBA00022840"/>
    </source>
</evidence>
<evidence type="ECO:0000256" key="8">
    <source>
        <dbReference type="ARBA" id="ARBA00032554"/>
    </source>
</evidence>
<evidence type="ECO:0000259" key="10">
    <source>
        <dbReference type="Pfam" id="PF00288"/>
    </source>
</evidence>
<gene>
    <name evidence="9 12" type="primary">ispE</name>
    <name evidence="12" type="ORF">F2Y13_08715</name>
</gene>
<dbReference type="GO" id="GO:0050515">
    <property type="term" value="F:4-(cytidine 5'-diphospho)-2-C-methyl-D-erythritol kinase activity"/>
    <property type="evidence" value="ECO:0007669"/>
    <property type="project" value="UniProtKB-UniRule"/>
</dbReference>
<dbReference type="Pfam" id="PF08544">
    <property type="entry name" value="GHMP_kinases_C"/>
    <property type="match status" value="1"/>
</dbReference>
<evidence type="ECO:0000313" key="13">
    <source>
        <dbReference type="Proteomes" id="UP000323567"/>
    </source>
</evidence>
<dbReference type="InterPro" id="IPR006204">
    <property type="entry name" value="GHMP_kinase_N_dom"/>
</dbReference>
<evidence type="ECO:0000256" key="9">
    <source>
        <dbReference type="HAMAP-Rule" id="MF_00061"/>
    </source>
</evidence>
<feature type="binding site" evidence="9">
    <location>
        <begin position="93"/>
        <end position="103"/>
    </location>
    <ligand>
        <name>ATP</name>
        <dbReference type="ChEBI" id="CHEBI:30616"/>
    </ligand>
</feature>
<dbReference type="InterPro" id="IPR036554">
    <property type="entry name" value="GHMP_kinase_C_sf"/>
</dbReference>
<dbReference type="InterPro" id="IPR013750">
    <property type="entry name" value="GHMP_kinase_C_dom"/>
</dbReference>
<evidence type="ECO:0000256" key="2">
    <source>
        <dbReference type="ARBA" id="ARBA00012052"/>
    </source>
</evidence>
<keyword evidence="7 9" id="KW-0067">ATP-binding</keyword>
<dbReference type="GO" id="GO:0016114">
    <property type="term" value="P:terpenoid biosynthetic process"/>
    <property type="evidence" value="ECO:0007669"/>
    <property type="project" value="UniProtKB-UniRule"/>
</dbReference>
<dbReference type="UniPathway" id="UPA00056">
    <property type="reaction ID" value="UER00094"/>
</dbReference>
<dbReference type="EMBL" id="VVXK01000011">
    <property type="protein sequence ID" value="KAA2369860.1"/>
    <property type="molecule type" value="Genomic_DNA"/>
</dbReference>
<dbReference type="SUPFAM" id="SSF54211">
    <property type="entry name" value="Ribosomal protein S5 domain 2-like"/>
    <property type="match status" value="1"/>
</dbReference>
<protein>
    <recommendedName>
        <fullName evidence="3 9">4-diphosphocytidyl-2-C-methyl-D-erythritol kinase</fullName>
        <shortName evidence="9">CMK</shortName>
        <ecNumber evidence="2 9">2.7.1.148</ecNumber>
    </recommendedName>
    <alternativeName>
        <fullName evidence="8 9">4-(cytidine-5'-diphospho)-2-C-methyl-D-erythritol kinase</fullName>
    </alternativeName>
</protein>
<dbReference type="AlphaFoldDB" id="A0A5B3G8S1"/>
<keyword evidence="5 9" id="KW-0547">Nucleotide-binding</keyword>
<comment type="catalytic activity">
    <reaction evidence="9">
        <text>4-CDP-2-C-methyl-D-erythritol + ATP = 4-CDP-2-C-methyl-D-erythritol 2-phosphate + ADP + H(+)</text>
        <dbReference type="Rhea" id="RHEA:18437"/>
        <dbReference type="ChEBI" id="CHEBI:15378"/>
        <dbReference type="ChEBI" id="CHEBI:30616"/>
        <dbReference type="ChEBI" id="CHEBI:57823"/>
        <dbReference type="ChEBI" id="CHEBI:57919"/>
        <dbReference type="ChEBI" id="CHEBI:456216"/>
        <dbReference type="EC" id="2.7.1.148"/>
    </reaction>
</comment>
<reference evidence="12 13" key="1">
    <citation type="journal article" date="2019" name="Nat. Med.">
        <title>A library of human gut bacterial isolates paired with longitudinal multiomics data enables mechanistic microbiome research.</title>
        <authorList>
            <person name="Poyet M."/>
            <person name="Groussin M."/>
            <person name="Gibbons S.M."/>
            <person name="Avila-Pacheco J."/>
            <person name="Jiang X."/>
            <person name="Kearney S.M."/>
            <person name="Perrotta A.R."/>
            <person name="Berdy B."/>
            <person name="Zhao S."/>
            <person name="Lieberman T.D."/>
            <person name="Swanson P.K."/>
            <person name="Smith M."/>
            <person name="Roesemann S."/>
            <person name="Alexander J.E."/>
            <person name="Rich S.A."/>
            <person name="Livny J."/>
            <person name="Vlamakis H."/>
            <person name="Clish C."/>
            <person name="Bullock K."/>
            <person name="Deik A."/>
            <person name="Scott J."/>
            <person name="Pierce K.A."/>
            <person name="Xavier R.J."/>
            <person name="Alm E.J."/>
        </authorList>
    </citation>
    <scope>NUCLEOTIDE SEQUENCE [LARGE SCALE GENOMIC DNA]</scope>
    <source>
        <strain evidence="12 13">BIOML-A2</strain>
    </source>
</reference>
<dbReference type="RefSeq" id="WP_149887387.1">
    <property type="nucleotide sequence ID" value="NZ_DBFCXV010000118.1"/>
</dbReference>
<dbReference type="PANTHER" id="PTHR43527">
    <property type="entry name" value="4-DIPHOSPHOCYTIDYL-2-C-METHYL-D-ERYTHRITOL KINASE, CHLOROPLASTIC"/>
    <property type="match status" value="1"/>
</dbReference>
<feature type="domain" description="GHMP kinase N-terminal" evidence="10">
    <location>
        <begin position="66"/>
        <end position="140"/>
    </location>
</feature>
<dbReference type="GO" id="GO:0019288">
    <property type="term" value="P:isopentenyl diphosphate biosynthetic process, methylerythritol 4-phosphate pathway"/>
    <property type="evidence" value="ECO:0007669"/>
    <property type="project" value="UniProtKB-UniRule"/>
</dbReference>
<feature type="domain" description="GHMP kinase C-terminal" evidence="11">
    <location>
        <begin position="205"/>
        <end position="260"/>
    </location>
</feature>
<dbReference type="InterPro" id="IPR014721">
    <property type="entry name" value="Ribsml_uS5_D2-typ_fold_subgr"/>
</dbReference>
<proteinExistence type="inferred from homology"/>
<evidence type="ECO:0000256" key="3">
    <source>
        <dbReference type="ARBA" id="ARBA00017473"/>
    </source>
</evidence>
<evidence type="ECO:0000313" key="12">
    <source>
        <dbReference type="EMBL" id="KAA2369860.1"/>
    </source>
</evidence>
<keyword evidence="9" id="KW-0414">Isoprene biosynthesis</keyword>
<comment type="pathway">
    <text evidence="9">Isoprenoid biosynthesis; isopentenyl diphosphate biosynthesis via DXP pathway; isopentenyl diphosphate from 1-deoxy-D-xylulose 5-phosphate: step 3/6.</text>
</comment>